<dbReference type="GO" id="GO:0016705">
    <property type="term" value="F:oxidoreductase activity, acting on paired donors, with incorporation or reduction of molecular oxygen"/>
    <property type="evidence" value="ECO:0007669"/>
    <property type="project" value="InterPro"/>
</dbReference>
<dbReference type="PANTHER" id="PTHR43244">
    <property type="match status" value="1"/>
</dbReference>
<keyword evidence="1" id="KW-0560">Oxidoreductase</keyword>
<evidence type="ECO:0000256" key="1">
    <source>
        <dbReference type="ARBA" id="ARBA00023002"/>
    </source>
</evidence>
<dbReference type="KEGG" id="msh:LI98_10475"/>
<dbReference type="AlphaFoldDB" id="A0A653FHX5"/>
<dbReference type="SUPFAM" id="SSF51679">
    <property type="entry name" value="Bacterial luciferase-like"/>
    <property type="match status" value="1"/>
</dbReference>
<dbReference type="InterPro" id="IPR036661">
    <property type="entry name" value="Luciferase-like_sf"/>
</dbReference>
<proteinExistence type="predicted"/>
<name>A0A653FHX5_MYCSM</name>
<dbReference type="PANTHER" id="PTHR43244:SF1">
    <property type="entry name" value="5,10-METHYLENETETRAHYDROMETHANOPTERIN REDUCTASE"/>
    <property type="match status" value="1"/>
</dbReference>
<organism evidence="2">
    <name type="scientific">Mycolicibacterium smegmatis</name>
    <name type="common">Mycobacterium smegmatis</name>
    <dbReference type="NCBI Taxonomy" id="1772"/>
    <lineage>
        <taxon>Bacteria</taxon>
        <taxon>Bacillati</taxon>
        <taxon>Actinomycetota</taxon>
        <taxon>Actinomycetes</taxon>
        <taxon>Mycobacteriales</taxon>
        <taxon>Mycobacteriaceae</taxon>
        <taxon>Mycolicibacterium</taxon>
    </lineage>
</organism>
<protein>
    <submittedName>
        <fullName evidence="2">F420-dependent glucose-6-phosphate dehydrogenase</fullName>
    </submittedName>
</protein>
<dbReference type="Gene3D" id="3.20.20.30">
    <property type="entry name" value="Luciferase-like domain"/>
    <property type="match status" value="1"/>
</dbReference>
<dbReference type="CDD" id="cd01097">
    <property type="entry name" value="Tetrahydromethanopterin_reductase"/>
    <property type="match status" value="1"/>
</dbReference>
<gene>
    <name evidence="2" type="primary">fgd1_6</name>
    <name evidence="2" type="ORF">BIN_B_03603</name>
</gene>
<dbReference type="EMBL" id="LR589644">
    <property type="protein sequence ID" value="VTP09270.1"/>
    <property type="molecule type" value="Genomic_DNA"/>
</dbReference>
<dbReference type="InterPro" id="IPR011251">
    <property type="entry name" value="Luciferase-like_dom"/>
</dbReference>
<dbReference type="InterPro" id="IPR050564">
    <property type="entry name" value="F420-G6PD/mer"/>
</dbReference>
<dbReference type="Pfam" id="PF00296">
    <property type="entry name" value="Bac_luciferase"/>
    <property type="match status" value="1"/>
</dbReference>
<dbReference type="KEGG" id="msn:LI99_10475"/>
<reference evidence="2" key="1">
    <citation type="submission" date="2019-05" db="EMBL/GenBank/DDBJ databases">
        <authorList>
            <person name="Naeem R."/>
            <person name="Antony C."/>
            <person name="Guan Q."/>
        </authorList>
    </citation>
    <scope>NUCLEOTIDE SEQUENCE</scope>
    <source>
        <strain evidence="2">1</strain>
    </source>
</reference>
<accession>A0A653FHX5</accession>
<sequence length="299" mass="32619">MAPLLAQATTNLKIGWGIIGSYARHPLVTAMDVRVVQEMAGPDRFYCGIGASKILMNAIGQGDDTKSRPRTNVEETLRIVRATLDGKKVDFVGREYIATAPELDPNAEVPDWKIPLYVGGGGPRMMQTAGELADGLITPSLTSPAFYPYAIEHMRRGAEKANRKVEELDLGATLIASCGPDRESGRRGARELLGRYLINKARNIRGSGDVLFEKAGLSPAELMPVVEAIERGGNKVIPDVVTDEIMDKTKVIAGTPEEVADLIIEHRDSGCRHVQLELWGDDREAQIKLIGEKVLPRVQ</sequence>
<evidence type="ECO:0000313" key="2">
    <source>
        <dbReference type="EMBL" id="VTP09270.1"/>
    </source>
</evidence>